<reference evidence="1 2" key="1">
    <citation type="submission" date="2005-09" db="EMBL/GenBank/DDBJ databases">
        <authorList>
            <person name="Mural R.J."/>
            <person name="Li P.W."/>
            <person name="Adams M.D."/>
            <person name="Amanatides P.G."/>
            <person name="Baden-Tillson H."/>
            <person name="Barnstead M."/>
            <person name="Chin S.H."/>
            <person name="Dew I."/>
            <person name="Evans C.A."/>
            <person name="Ferriera S."/>
            <person name="Flanigan M."/>
            <person name="Fosler C."/>
            <person name="Glodek A."/>
            <person name="Gu Z."/>
            <person name="Holt R.A."/>
            <person name="Jennings D."/>
            <person name="Kraft C.L."/>
            <person name="Lu F."/>
            <person name="Nguyen T."/>
            <person name="Nusskern D.R."/>
            <person name="Pfannkoch C.M."/>
            <person name="Sitter C."/>
            <person name="Sutton G.G."/>
            <person name="Venter J.C."/>
            <person name="Wang Z."/>
            <person name="Woodage T."/>
            <person name="Zheng X.H."/>
            <person name="Zhong F."/>
        </authorList>
    </citation>
    <scope>NUCLEOTIDE SEQUENCE [LARGE SCALE GENOMIC DNA]</scope>
    <source>
        <strain>BN</strain>
        <strain evidence="2">Sprague-Dawley</strain>
    </source>
</reference>
<evidence type="ECO:0000313" key="1">
    <source>
        <dbReference type="EMBL" id="EDL78342.1"/>
    </source>
</evidence>
<protein>
    <submittedName>
        <fullName evidence="1">RCG31606</fullName>
    </submittedName>
</protein>
<gene>
    <name evidence="1" type="ORF">rCG_31606</name>
</gene>
<proteinExistence type="predicted"/>
<feature type="non-terminal residue" evidence="1">
    <location>
        <position position="22"/>
    </location>
</feature>
<dbReference type="AlphaFoldDB" id="A6JNM4"/>
<accession>A6JNM4</accession>
<dbReference type="Proteomes" id="UP000234681">
    <property type="component" value="Chromosome 8"/>
</dbReference>
<dbReference type="EMBL" id="CH473993">
    <property type="protein sequence ID" value="EDL78342.1"/>
    <property type="molecule type" value="Genomic_DNA"/>
</dbReference>
<name>A6JNM4_RAT</name>
<feature type="non-terminal residue" evidence="1">
    <location>
        <position position="1"/>
    </location>
</feature>
<organism evidence="1 2">
    <name type="scientific">Rattus norvegicus</name>
    <name type="common">Rat</name>
    <dbReference type="NCBI Taxonomy" id="10116"/>
    <lineage>
        <taxon>Eukaryota</taxon>
        <taxon>Metazoa</taxon>
        <taxon>Chordata</taxon>
        <taxon>Craniata</taxon>
        <taxon>Vertebrata</taxon>
        <taxon>Euteleostomi</taxon>
        <taxon>Mammalia</taxon>
        <taxon>Eutheria</taxon>
        <taxon>Euarchontoglires</taxon>
        <taxon>Glires</taxon>
        <taxon>Rodentia</taxon>
        <taxon>Myomorpha</taxon>
        <taxon>Muroidea</taxon>
        <taxon>Muridae</taxon>
        <taxon>Murinae</taxon>
        <taxon>Rattus</taxon>
    </lineage>
</organism>
<sequence length="22" mass="2674">CFIEALYFEEILQHIKLHQVSL</sequence>
<evidence type="ECO:0000313" key="2">
    <source>
        <dbReference type="Proteomes" id="UP000234681"/>
    </source>
</evidence>